<proteinExistence type="predicted"/>
<protein>
    <submittedName>
        <fullName evidence="1">Uncharacterized protein</fullName>
    </submittedName>
</protein>
<dbReference type="RefSeq" id="WP_198574677.1">
    <property type="nucleotide sequence ID" value="NZ_JADWOX010000002.1"/>
</dbReference>
<gene>
    <name evidence="1" type="ORF">I4Q42_03500</name>
</gene>
<keyword evidence="2" id="KW-1185">Reference proteome</keyword>
<accession>A0ABS0SSV1</accession>
<name>A0ABS0SSV1_9CAUL</name>
<dbReference type="Proteomes" id="UP000639859">
    <property type="component" value="Unassembled WGS sequence"/>
</dbReference>
<organism evidence="1 2">
    <name type="scientific">Caulobacter hibisci</name>
    <dbReference type="NCBI Taxonomy" id="2035993"/>
    <lineage>
        <taxon>Bacteria</taxon>
        <taxon>Pseudomonadati</taxon>
        <taxon>Pseudomonadota</taxon>
        <taxon>Alphaproteobacteria</taxon>
        <taxon>Caulobacterales</taxon>
        <taxon>Caulobacteraceae</taxon>
        <taxon>Caulobacter</taxon>
    </lineage>
</organism>
<reference evidence="1 2" key="1">
    <citation type="submission" date="2020-11" db="EMBL/GenBank/DDBJ databases">
        <title>genome sequence of strain KACC 18849.</title>
        <authorList>
            <person name="Gao J."/>
            <person name="Zhang X."/>
        </authorList>
    </citation>
    <scope>NUCLEOTIDE SEQUENCE [LARGE SCALE GENOMIC DNA]</scope>
    <source>
        <strain evidence="1 2">KACC 18849</strain>
    </source>
</reference>
<sequence>MSARADRERLACQARLLATIGAPAEVGPRAARLGRRLAGRAAAPARFDDVAAMPDWAGWPAPRRESLADFAAACACTAALQRCIDGRRLARVARRIGEPALDAILATPPGLVPVLPEAAAALGEDASFAALGAGVLLCEVGNRPASVERLRPLFAAAPLTLDVERGRSVAHAARGLFMAFEAGALEAAA</sequence>
<evidence type="ECO:0000313" key="1">
    <source>
        <dbReference type="EMBL" id="MBI1682727.1"/>
    </source>
</evidence>
<dbReference type="EMBL" id="JADWOX010000002">
    <property type="protein sequence ID" value="MBI1682727.1"/>
    <property type="molecule type" value="Genomic_DNA"/>
</dbReference>
<comment type="caution">
    <text evidence="1">The sequence shown here is derived from an EMBL/GenBank/DDBJ whole genome shotgun (WGS) entry which is preliminary data.</text>
</comment>
<evidence type="ECO:0000313" key="2">
    <source>
        <dbReference type="Proteomes" id="UP000639859"/>
    </source>
</evidence>